<reference evidence="9 10" key="1">
    <citation type="journal article" date="2011" name="J. Bacteriol.">
        <title>Complete genome sequence of the Thermophilic Bacterium Exiguobacterium sp. AT1b.</title>
        <authorList>
            <person name="Vishnivetskaya T.A."/>
            <person name="Lucas S."/>
            <person name="Copeland A."/>
            <person name="Lapidus A."/>
            <person name="Glavina Del Rio T."/>
            <person name="Dalin E."/>
            <person name="Tice H."/>
            <person name="Bruce D.C."/>
            <person name="Goodwin L.A."/>
            <person name="Pitluck S."/>
            <person name="Saunders E."/>
            <person name="Brettin T."/>
            <person name="Detter C."/>
            <person name="Han C."/>
            <person name="Larimer F."/>
            <person name="Land M.L."/>
            <person name="Hauser L.J."/>
            <person name="Kyrpides N.C."/>
            <person name="Ovchinnikova G."/>
            <person name="Kathariou S."/>
            <person name="Ramaley R.F."/>
            <person name="Rodrigues D.F."/>
            <person name="Hendrix C."/>
            <person name="Richardson P."/>
            <person name="Tiedje J.M."/>
        </authorList>
    </citation>
    <scope>NUCLEOTIDE SEQUENCE [LARGE SCALE GENOMIC DNA]</scope>
    <source>
        <strain evidence="10">ATCC BAA-1283 / AT1b</strain>
    </source>
</reference>
<keyword evidence="4" id="KW-0119">Carbohydrate metabolism</keyword>
<dbReference type="EMBL" id="CP001615">
    <property type="protein sequence ID" value="ACQ69907.1"/>
    <property type="molecule type" value="Genomic_DNA"/>
</dbReference>
<dbReference type="InterPro" id="IPR001547">
    <property type="entry name" value="Glyco_hydro_5"/>
</dbReference>
<dbReference type="Pfam" id="PF00150">
    <property type="entry name" value="Cellulase"/>
    <property type="match status" value="1"/>
</dbReference>
<evidence type="ECO:0000256" key="7">
    <source>
        <dbReference type="RuleBase" id="RU361153"/>
    </source>
</evidence>
<evidence type="ECO:0000256" key="4">
    <source>
        <dbReference type="ARBA" id="ARBA00023277"/>
    </source>
</evidence>
<dbReference type="PANTHER" id="PTHR31297">
    <property type="entry name" value="GLUCAN ENDO-1,6-BETA-GLUCOSIDASE B"/>
    <property type="match status" value="1"/>
</dbReference>
<keyword evidence="2 7" id="KW-0378">Hydrolase</keyword>
<accession>C4L676</accession>
<dbReference type="Proteomes" id="UP000000716">
    <property type="component" value="Chromosome"/>
</dbReference>
<feature type="domain" description="Glycoside hydrolase family 5" evidence="8">
    <location>
        <begin position="11"/>
        <end position="324"/>
    </location>
</feature>
<dbReference type="GO" id="GO:0030245">
    <property type="term" value="P:cellulose catabolic process"/>
    <property type="evidence" value="ECO:0007669"/>
    <property type="project" value="UniProtKB-KW"/>
</dbReference>
<dbReference type="RefSeq" id="WP_012727026.1">
    <property type="nucleotide sequence ID" value="NC_012673.1"/>
</dbReference>
<organism evidence="9 10">
    <name type="scientific">Exiguobacterium sp. (strain ATCC BAA-1283 / AT1b)</name>
    <dbReference type="NCBI Taxonomy" id="360911"/>
    <lineage>
        <taxon>Bacteria</taxon>
        <taxon>Bacillati</taxon>
        <taxon>Bacillota</taxon>
        <taxon>Bacilli</taxon>
        <taxon>Bacillales</taxon>
        <taxon>Bacillales Family XII. Incertae Sedis</taxon>
        <taxon>Exiguobacterium</taxon>
    </lineage>
</organism>
<keyword evidence="6" id="KW-0624">Polysaccharide degradation</keyword>
<dbReference type="OrthoDB" id="9800955at2"/>
<name>C4L676_EXISA</name>
<keyword evidence="3" id="KW-0136">Cellulose degradation</keyword>
<comment type="similarity">
    <text evidence="1 7">Belongs to the glycosyl hydrolase 5 (cellulase A) family.</text>
</comment>
<evidence type="ECO:0000256" key="3">
    <source>
        <dbReference type="ARBA" id="ARBA00023001"/>
    </source>
</evidence>
<dbReference type="CAZy" id="GH5">
    <property type="family name" value="Glycoside Hydrolase Family 5"/>
</dbReference>
<dbReference type="KEGG" id="eat:EAT1b_0979"/>
<dbReference type="InterPro" id="IPR050386">
    <property type="entry name" value="Glycosyl_hydrolase_5"/>
</dbReference>
<keyword evidence="10" id="KW-1185">Reference proteome</keyword>
<dbReference type="GO" id="GO:0005576">
    <property type="term" value="C:extracellular region"/>
    <property type="evidence" value="ECO:0007669"/>
    <property type="project" value="TreeGrafter"/>
</dbReference>
<dbReference type="eggNOG" id="COG2730">
    <property type="taxonomic scope" value="Bacteria"/>
</dbReference>
<evidence type="ECO:0000256" key="5">
    <source>
        <dbReference type="ARBA" id="ARBA00023295"/>
    </source>
</evidence>
<proteinExistence type="inferred from homology"/>
<evidence type="ECO:0000256" key="1">
    <source>
        <dbReference type="ARBA" id="ARBA00005641"/>
    </source>
</evidence>
<sequence>MLHVQGQHLVNTTGDVVRLRGFTLTALYWEPTQVVTELYPTDEPYRVMREVGANVVRLTFHARLIEREPFVEETAGLEWLDRQLDFAQTNGLYVILCLILPPGADWMDDRPEPDYSLWSDLSKQERFRWIWRTLLTRYKGTTRDEAIAAFDLFNAPATIDGTGEAYRQLLQTTVDELYALDSRRIFIVAPCYGTNGMKHDDLSREWILLDNPNVMYDLHFYDPFSYTHQYAEWVGVHEEGGVYPNRSLLESTLEGDMPRDQSYLARQLEPLLHLRVMHEVPIFISEFGLIHHCFEDGRGGLAYVNDFITLLNEEGIGFTYWDFQSTVMGLFRSDARLSLMQSDLQPDLALTLFKT</sequence>
<dbReference type="Gene3D" id="3.20.20.80">
    <property type="entry name" value="Glycosidases"/>
    <property type="match status" value="1"/>
</dbReference>
<keyword evidence="5 7" id="KW-0326">Glycosidase</keyword>
<evidence type="ECO:0000313" key="9">
    <source>
        <dbReference type="EMBL" id="ACQ69907.1"/>
    </source>
</evidence>
<protein>
    <submittedName>
        <fullName evidence="9">Glycoside hydrolase family 5</fullName>
    </submittedName>
</protein>
<dbReference type="InterPro" id="IPR017853">
    <property type="entry name" value="GH"/>
</dbReference>
<evidence type="ECO:0000256" key="2">
    <source>
        <dbReference type="ARBA" id="ARBA00022801"/>
    </source>
</evidence>
<gene>
    <name evidence="9" type="ordered locus">EAT1b_0979</name>
</gene>
<dbReference type="GO" id="GO:0009986">
    <property type="term" value="C:cell surface"/>
    <property type="evidence" value="ECO:0007669"/>
    <property type="project" value="TreeGrafter"/>
</dbReference>
<dbReference type="GO" id="GO:0008422">
    <property type="term" value="F:beta-glucosidase activity"/>
    <property type="evidence" value="ECO:0007669"/>
    <property type="project" value="TreeGrafter"/>
</dbReference>
<dbReference type="PANTHER" id="PTHR31297:SF41">
    <property type="entry name" value="ENDOGLUCANASE, PUTATIVE (AFU_ORTHOLOGUE AFUA_5G01830)-RELATED"/>
    <property type="match status" value="1"/>
</dbReference>
<dbReference type="HOGENOM" id="CLU_780198_0_0_9"/>
<dbReference type="STRING" id="360911.EAT1b_0979"/>
<evidence type="ECO:0000313" key="10">
    <source>
        <dbReference type="Proteomes" id="UP000000716"/>
    </source>
</evidence>
<dbReference type="AlphaFoldDB" id="C4L676"/>
<dbReference type="SUPFAM" id="SSF51445">
    <property type="entry name" value="(Trans)glycosidases"/>
    <property type="match status" value="1"/>
</dbReference>
<evidence type="ECO:0000256" key="6">
    <source>
        <dbReference type="ARBA" id="ARBA00023326"/>
    </source>
</evidence>
<evidence type="ECO:0000259" key="8">
    <source>
        <dbReference type="Pfam" id="PF00150"/>
    </source>
</evidence>